<gene>
    <name evidence="2" type="ORF">HNQ08_001131</name>
</gene>
<dbReference type="PANTHER" id="PTHR46312:SF2">
    <property type="entry name" value="NUCLEOTIDE-BINDING OLIGOMERIZATION DOMAIN-CONTAINING PROTEIN 2-LIKE"/>
    <property type="match status" value="1"/>
</dbReference>
<dbReference type="InterPro" id="IPR027417">
    <property type="entry name" value="P-loop_NTPase"/>
</dbReference>
<dbReference type="Proteomes" id="UP000552709">
    <property type="component" value="Unassembled WGS sequence"/>
</dbReference>
<evidence type="ECO:0000313" key="3">
    <source>
        <dbReference type="Proteomes" id="UP000552709"/>
    </source>
</evidence>
<dbReference type="Pfam" id="PF05729">
    <property type="entry name" value="NACHT"/>
    <property type="match status" value="1"/>
</dbReference>
<dbReference type="EMBL" id="JACHFL010000002">
    <property type="protein sequence ID" value="MBB5362046.1"/>
    <property type="molecule type" value="Genomic_DNA"/>
</dbReference>
<comment type="caution">
    <text evidence="2">The sequence shown here is derived from an EMBL/GenBank/DDBJ whole genome shotgun (WGS) entry which is preliminary data.</text>
</comment>
<protein>
    <recommendedName>
        <fullName evidence="1">NACHT domain-containing protein</fullName>
    </recommendedName>
</protein>
<feature type="domain" description="NACHT" evidence="1">
    <location>
        <begin position="108"/>
        <end position="245"/>
    </location>
</feature>
<dbReference type="InterPro" id="IPR007111">
    <property type="entry name" value="NACHT_NTPase"/>
</dbReference>
<sequence length="642" mass="74594">MTPIEIGAILTTVITSQIESFIDKKIDKLKISKQRKLEIATNVANYSHRTYKKLYFLKTIIHQDNSIPLLDLYHPLKVTKLGSKKTTEINSNCIFFLDKYDKILITDYAGMGKSTISKFMYLTLREKGDKLPIFIELRRIKSDKSLFDLLKEDFGDISAPLSTQSLSDILDLSDIIIFFDGFDEISLDARETAIRDIIDFTVRYPDLKYVITSRSDSELSNFVEFKKFTIKPLDRDDVESLLKRYDTQGNLSGEIIKELRRIDDESFHEILQVPMMVTLLFRSFGYSGELPSKKYQFYKQVYEALYNGHDLTKEGFRRNKSSNLDIDEFQNVLRSIAFQSAKSGPSYSRDDLVNKINKAFEKFGYTRARPAAFISDLLQSVPLFSDENVEIRWIHKSLQDYFAASYAVFIISDNQKKTFEKMFHSDKSFFYANIIELSYDMKPHIIEEVIILPYLIDYLIYSDNCGHNNLHKSVSDRLYQRVYMKFDITNFNHSDKDRFKQSITANMHRIKAEIGEVEPRIRRQAIYSSSTTTHFLIAERPKRWILDFISKKYKGIFINIPNENKETSPFRRSSADICVGHASALRGEKECAKAIEEVVRAFSNRGEDILTISAFEIDNQRVKEITIAIQLKIDSMNAEEEF</sequence>
<dbReference type="Gene3D" id="3.40.50.300">
    <property type="entry name" value="P-loop containing nucleotide triphosphate hydrolases"/>
    <property type="match status" value="1"/>
</dbReference>
<keyword evidence="3" id="KW-1185">Reference proteome</keyword>
<dbReference type="AlphaFoldDB" id="A0A7W8JRV7"/>
<dbReference type="SUPFAM" id="SSF52540">
    <property type="entry name" value="P-loop containing nucleoside triphosphate hydrolases"/>
    <property type="match status" value="1"/>
</dbReference>
<reference evidence="2 3" key="1">
    <citation type="submission" date="2020-08" db="EMBL/GenBank/DDBJ databases">
        <title>Genomic Encyclopedia of Type Strains, Phase IV (KMG-IV): sequencing the most valuable type-strain genomes for metagenomic binning, comparative biology and taxonomic classification.</title>
        <authorList>
            <person name="Goeker M."/>
        </authorList>
    </citation>
    <scope>NUCLEOTIDE SEQUENCE [LARGE SCALE GENOMIC DNA]</scope>
    <source>
        <strain evidence="2 3">DSM 27939</strain>
    </source>
</reference>
<evidence type="ECO:0000259" key="1">
    <source>
        <dbReference type="Pfam" id="PF05729"/>
    </source>
</evidence>
<dbReference type="PANTHER" id="PTHR46312">
    <property type="entry name" value="NACHT DOMAIN-CONTAINING PROTEIN"/>
    <property type="match status" value="1"/>
</dbReference>
<accession>A0A7W8JRV7</accession>
<dbReference type="RefSeq" id="WP_184128187.1">
    <property type="nucleotide sequence ID" value="NZ_JACHFL010000002.1"/>
</dbReference>
<organism evidence="2 3">
    <name type="scientific">Deinococcus humi</name>
    <dbReference type="NCBI Taxonomy" id="662880"/>
    <lineage>
        <taxon>Bacteria</taxon>
        <taxon>Thermotogati</taxon>
        <taxon>Deinococcota</taxon>
        <taxon>Deinococci</taxon>
        <taxon>Deinococcales</taxon>
        <taxon>Deinococcaceae</taxon>
        <taxon>Deinococcus</taxon>
    </lineage>
</organism>
<name>A0A7W8JRV7_9DEIO</name>
<evidence type="ECO:0000313" key="2">
    <source>
        <dbReference type="EMBL" id="MBB5362046.1"/>
    </source>
</evidence>
<proteinExistence type="predicted"/>